<dbReference type="EMBL" id="CP009552">
    <property type="protein sequence ID" value="AIY90517.1"/>
    <property type="molecule type" value="Genomic_DNA"/>
</dbReference>
<protein>
    <submittedName>
        <fullName evidence="5">Segregation and condensation protein B</fullName>
    </submittedName>
</protein>
<dbReference type="Gene3D" id="1.10.10.10">
    <property type="entry name" value="Winged helix-like DNA-binding domain superfamily/Winged helix DNA-binding domain"/>
    <property type="match status" value="2"/>
</dbReference>
<evidence type="ECO:0000313" key="5">
    <source>
        <dbReference type="EMBL" id="AIY90517.1"/>
    </source>
</evidence>
<dbReference type="Proteomes" id="UP000030624">
    <property type="component" value="Chromosome"/>
</dbReference>
<evidence type="ECO:0000256" key="1">
    <source>
        <dbReference type="ARBA" id="ARBA00022490"/>
    </source>
</evidence>
<name>A0A0A7GHT1_GEOAI</name>
<dbReference type="STRING" id="565033.GACE_1479"/>
<organism evidence="5 6">
    <name type="scientific">Geoglobus acetivorans</name>
    <dbReference type="NCBI Taxonomy" id="565033"/>
    <lineage>
        <taxon>Archaea</taxon>
        <taxon>Methanobacteriati</taxon>
        <taxon>Methanobacteriota</taxon>
        <taxon>Archaeoglobi</taxon>
        <taxon>Archaeoglobales</taxon>
        <taxon>Archaeoglobaceae</taxon>
        <taxon>Geoglobus</taxon>
    </lineage>
</organism>
<dbReference type="GeneID" id="24798062"/>
<evidence type="ECO:0000256" key="3">
    <source>
        <dbReference type="ARBA" id="ARBA00022829"/>
    </source>
</evidence>
<dbReference type="KEGG" id="gac:GACE_1479"/>
<dbReference type="GO" id="GO:0051301">
    <property type="term" value="P:cell division"/>
    <property type="evidence" value="ECO:0007669"/>
    <property type="project" value="UniProtKB-KW"/>
</dbReference>
<dbReference type="InterPro" id="IPR036390">
    <property type="entry name" value="WH_DNA-bd_sf"/>
</dbReference>
<reference evidence="5 6" key="1">
    <citation type="journal article" date="2015" name="Appl. Environ. Microbiol.">
        <title>The Geoglobus acetivorans genome: Fe(III) reduction, acetate utilization, autotrophic growth, and degradation of aromatic compounds in a hyperthermophilic archaeon.</title>
        <authorList>
            <person name="Mardanov A.V."/>
            <person name="Slododkina G.B."/>
            <person name="Slobodkin A.I."/>
            <person name="Beletsky A.V."/>
            <person name="Gavrilov S.N."/>
            <person name="Kublanov I.V."/>
            <person name="Bonch-Osmolovskaya E.A."/>
            <person name="Skryabin K.G."/>
            <person name="Ravin N.V."/>
        </authorList>
    </citation>
    <scope>NUCLEOTIDE SEQUENCE [LARGE SCALE GENOMIC DNA]</scope>
    <source>
        <strain evidence="5 6">SBH6</strain>
    </source>
</reference>
<dbReference type="GO" id="GO:0051304">
    <property type="term" value="P:chromosome separation"/>
    <property type="evidence" value="ECO:0007669"/>
    <property type="project" value="InterPro"/>
</dbReference>
<evidence type="ECO:0000256" key="2">
    <source>
        <dbReference type="ARBA" id="ARBA00022618"/>
    </source>
</evidence>
<dbReference type="PANTHER" id="PTHR34298:SF2">
    <property type="entry name" value="SEGREGATION AND CONDENSATION PROTEIN B"/>
    <property type="match status" value="1"/>
</dbReference>
<gene>
    <name evidence="5" type="ORF">GACE_1479</name>
</gene>
<keyword evidence="3" id="KW-0159">Chromosome partition</keyword>
<dbReference type="InterPro" id="IPR005234">
    <property type="entry name" value="ScpB_csome_segregation"/>
</dbReference>
<keyword evidence="4" id="KW-0131">Cell cycle</keyword>
<dbReference type="Pfam" id="PF04079">
    <property type="entry name" value="SMC_ScpB"/>
    <property type="match status" value="1"/>
</dbReference>
<proteinExistence type="predicted"/>
<dbReference type="NCBIfam" id="TIGR00281">
    <property type="entry name" value="SMC-Scp complex subunit ScpB"/>
    <property type="match status" value="1"/>
</dbReference>
<dbReference type="HOGENOM" id="CLU_045647_5_4_2"/>
<dbReference type="eggNOG" id="arCOG02613">
    <property type="taxonomic scope" value="Archaea"/>
</dbReference>
<evidence type="ECO:0000256" key="4">
    <source>
        <dbReference type="ARBA" id="ARBA00023306"/>
    </source>
</evidence>
<dbReference type="RefSeq" id="WP_048092356.1">
    <property type="nucleotide sequence ID" value="NZ_CP009552.1"/>
</dbReference>
<dbReference type="PANTHER" id="PTHR34298">
    <property type="entry name" value="SEGREGATION AND CONDENSATION PROTEIN B"/>
    <property type="match status" value="1"/>
</dbReference>
<evidence type="ECO:0000313" key="6">
    <source>
        <dbReference type="Proteomes" id="UP000030624"/>
    </source>
</evidence>
<dbReference type="InterPro" id="IPR036388">
    <property type="entry name" value="WH-like_DNA-bd_sf"/>
</dbReference>
<dbReference type="AlphaFoldDB" id="A0A0A7GHT1"/>
<keyword evidence="2" id="KW-0132">Cell division</keyword>
<dbReference type="SUPFAM" id="SSF46785">
    <property type="entry name" value="Winged helix' DNA-binding domain"/>
    <property type="match status" value="2"/>
</dbReference>
<keyword evidence="1" id="KW-0963">Cytoplasm</keyword>
<sequence length="174" mass="20069">MKDKIEAILFASSDPLSPSKIAKVIGSEAGEVEKAIEELIRDYSSRETSIEIVKLGKKYLMRVKPEYSEIIRNFTERDLEKGVLRTLAIIAIKQPVKLSELAKIRGNRCYEHVKKLREMGFITEEKKGRSTILRTTKNFAIYFGLKSSDPEEIKETLLKIVKKDRKLEEYFGRL</sequence>
<accession>A0A0A7GHT1</accession>
<dbReference type="PIRSF" id="PIRSF019345">
    <property type="entry name" value="ScpB"/>
    <property type="match status" value="1"/>
</dbReference>